<accession>A0A1A5HK31</accession>
<dbReference type="GO" id="GO:0046872">
    <property type="term" value="F:metal ion binding"/>
    <property type="evidence" value="ECO:0007669"/>
    <property type="project" value="UniProtKB-KW"/>
</dbReference>
<evidence type="ECO:0000313" key="5">
    <source>
        <dbReference type="Proteomes" id="UP000189883"/>
    </source>
</evidence>
<dbReference type="Proteomes" id="UP001207440">
    <property type="component" value="Unassembled WGS sequence"/>
</dbReference>
<keyword evidence="3" id="KW-0670">Pyruvate</keyword>
<dbReference type="PANTHER" id="PTHR11820:SF7">
    <property type="entry name" value="ACYLPYRUVASE FAHD1, MITOCHONDRIAL"/>
    <property type="match status" value="1"/>
</dbReference>
<sequence>MKILCIGRNYTEHAKELGNAIPEEPVIFIKPDTALLKGNDFYIPEFSNEIHYELEVVLKISKGGKYIQKENAHKHFEEIGLGIDFTARDLQSNLKSKGLPWELSKGFDGSAVVSSFHKKENFDLNNINFSLFQNKIQKQNGATQHMMFGFEDIIAFVSKYFTLRVGDLIFTGTPEGVGKVQENDLLEGYLEDQKVLDIRIL</sequence>
<dbReference type="Gene3D" id="3.90.850.10">
    <property type="entry name" value="Fumarylacetoacetase-like, C-terminal domain"/>
    <property type="match status" value="1"/>
</dbReference>
<name>A0A1A5HK31_RIEAN</name>
<dbReference type="PANTHER" id="PTHR11820">
    <property type="entry name" value="ACYLPYRUVASE"/>
    <property type="match status" value="1"/>
</dbReference>
<dbReference type="GO" id="GO:0018773">
    <property type="term" value="F:acetylpyruvate hydrolase activity"/>
    <property type="evidence" value="ECO:0007669"/>
    <property type="project" value="TreeGrafter"/>
</dbReference>
<keyword evidence="3" id="KW-0378">Hydrolase</keyword>
<organism evidence="3 5">
    <name type="scientific">Riemerella anatipestifer</name>
    <name type="common">Moraxella anatipestifer</name>
    <dbReference type="NCBI Taxonomy" id="34085"/>
    <lineage>
        <taxon>Bacteria</taxon>
        <taxon>Pseudomonadati</taxon>
        <taxon>Bacteroidota</taxon>
        <taxon>Flavobacteriia</taxon>
        <taxon>Flavobacteriales</taxon>
        <taxon>Weeksellaceae</taxon>
        <taxon>Riemerella</taxon>
    </lineage>
</organism>
<dbReference type="OrthoDB" id="9805307at2"/>
<dbReference type="Pfam" id="PF01557">
    <property type="entry name" value="FAA_hydrolase"/>
    <property type="match status" value="1"/>
</dbReference>
<evidence type="ECO:0000259" key="2">
    <source>
        <dbReference type="Pfam" id="PF01557"/>
    </source>
</evidence>
<dbReference type="EMBL" id="JAOZYT010000032">
    <property type="protein sequence ID" value="MCW0523912.1"/>
    <property type="molecule type" value="Genomic_DNA"/>
</dbReference>
<evidence type="ECO:0000256" key="1">
    <source>
        <dbReference type="ARBA" id="ARBA00022723"/>
    </source>
</evidence>
<gene>
    <name evidence="3" type="primary">nagK</name>
    <name evidence="3" type="ORF">AB406_0327</name>
    <name evidence="4" type="ORF">OKE68_06235</name>
</gene>
<reference evidence="4" key="2">
    <citation type="submission" date="2022-10" db="EMBL/GenBank/DDBJ databases">
        <title>Sifting through the core-genome to identify putative cross-protective antigens against Riemerella anatipestifer.</title>
        <authorList>
            <person name="Zheng X."/>
            <person name="Zhang W."/>
        </authorList>
    </citation>
    <scope>NUCLEOTIDE SEQUENCE</scope>
    <source>
        <strain evidence="4">ZWRA178</strain>
    </source>
</reference>
<dbReference type="InterPro" id="IPR036663">
    <property type="entry name" value="Fumarylacetoacetase_C_sf"/>
</dbReference>
<protein>
    <submittedName>
        <fullName evidence="4">Fumarylacetoacetate hydrolase family protein</fullName>
    </submittedName>
    <submittedName>
        <fullName evidence="3">Fumarylpyruvate hydrolase</fullName>
    </submittedName>
</protein>
<dbReference type="Proteomes" id="UP000189883">
    <property type="component" value="Chromosome"/>
</dbReference>
<feature type="domain" description="Fumarylacetoacetase-like C-terminal" evidence="2">
    <location>
        <begin position="2"/>
        <end position="187"/>
    </location>
</feature>
<evidence type="ECO:0000313" key="4">
    <source>
        <dbReference type="EMBL" id="MCW0523912.1"/>
    </source>
</evidence>
<dbReference type="InterPro" id="IPR011234">
    <property type="entry name" value="Fumarylacetoacetase-like_C"/>
</dbReference>
<dbReference type="RefSeq" id="WP_064970112.1">
    <property type="nucleotide sequence ID" value="NZ_CP011859.1"/>
</dbReference>
<dbReference type="EMBL" id="CP011859">
    <property type="protein sequence ID" value="AQY21287.1"/>
    <property type="molecule type" value="Genomic_DNA"/>
</dbReference>
<dbReference type="AlphaFoldDB" id="A0A1A5HK31"/>
<reference evidence="3 5" key="1">
    <citation type="submission" date="2015-06" db="EMBL/GenBank/DDBJ databases">
        <title>R. anatipestifer strain HXb2 is the most virulent strain so far, and the genome sequence would help us uncover the pathogenesis.</title>
        <authorList>
            <person name="Hu Q."/>
            <person name="Qi J."/>
            <person name="Bo H."/>
            <person name="Liu G."/>
            <person name="Tao M."/>
            <person name="Ding Y."/>
            <person name="Xue Y."/>
        </authorList>
    </citation>
    <scope>NUCLEOTIDE SEQUENCE [LARGE SCALE GENOMIC DNA]</scope>
    <source>
        <strain evidence="3 5">HXb2</strain>
    </source>
</reference>
<dbReference type="SUPFAM" id="SSF56529">
    <property type="entry name" value="FAH"/>
    <property type="match status" value="1"/>
</dbReference>
<proteinExistence type="predicted"/>
<evidence type="ECO:0000313" key="3">
    <source>
        <dbReference type="EMBL" id="AQY21287.1"/>
    </source>
</evidence>
<keyword evidence="1" id="KW-0479">Metal-binding</keyword>